<dbReference type="EMBL" id="JAERTX010000004">
    <property type="protein sequence ID" value="MBM9459373.1"/>
    <property type="molecule type" value="Genomic_DNA"/>
</dbReference>
<reference evidence="3" key="1">
    <citation type="submission" date="2021-01" db="EMBL/GenBank/DDBJ databases">
        <title>Novel species in genus Nocardioides.</title>
        <authorList>
            <person name="Zhang G."/>
        </authorList>
    </citation>
    <scope>NUCLEOTIDE SEQUENCE</scope>
    <source>
        <strain evidence="3">Zg-536</strain>
    </source>
</reference>
<dbReference type="NCBIfam" id="TIGR02669">
    <property type="entry name" value="SpoIID_LytB"/>
    <property type="match status" value="1"/>
</dbReference>
<evidence type="ECO:0000313" key="3">
    <source>
        <dbReference type="EMBL" id="MBM9459373.1"/>
    </source>
</evidence>
<keyword evidence="4" id="KW-1185">Reference proteome</keyword>
<dbReference type="GO" id="GO:0030435">
    <property type="term" value="P:sporulation resulting in formation of a cellular spore"/>
    <property type="evidence" value="ECO:0007669"/>
    <property type="project" value="InterPro"/>
</dbReference>
<keyword evidence="1" id="KW-0732">Signal</keyword>
<gene>
    <name evidence="3" type="ORF">JK386_05610</name>
</gene>
<dbReference type="InterPro" id="IPR013693">
    <property type="entry name" value="SpoIID/LytB_N"/>
</dbReference>
<sequence>MRPSSGPAASLSLLLLLGVLLAVPGAASPASSAPAAAAAKKGAESVTLVGSGWGHGRGMSQYGAQNRARNHGQSAEQILDFYYPGTRTTKVAGAMRVLITADTTSSVMVKHRSGLKVRSVKNGRTWNLKRKGARLWMLTARGNKTRLWYRTAKKRWIKVRDLPGEAEFKVTSGAIRLYVPGGWREYRGKLRSAVPDSGGGRDTVNVVGLNNYLRGVVPAEVPAGWHPQAVRAQSVAARTYAVFARTDRKRRSYDLCDTTACQVYRGVAVEHPAADAAIRATTGQIRTYAGKPAFTQFSSSNGGWTLAGSQPYLVAREDPFDRWAGNPNQQWRVVLSDDAIEKEFPGIGDFVRLELTKDPTSGRVRSVTVVGTEKSAAPLSGDAFRVRFGLRSTMFDLG</sequence>
<protein>
    <submittedName>
        <fullName evidence="3">SpoIID/LytB domain-containing protein</fullName>
    </submittedName>
</protein>
<evidence type="ECO:0000256" key="1">
    <source>
        <dbReference type="SAM" id="SignalP"/>
    </source>
</evidence>
<evidence type="ECO:0000313" key="4">
    <source>
        <dbReference type="Proteomes" id="UP000663791"/>
    </source>
</evidence>
<accession>A0A939BXI6</accession>
<name>A0A939BXI6_9ACTN</name>
<organism evidence="3 4">
    <name type="scientific">Nocardioides faecalis</name>
    <dbReference type="NCBI Taxonomy" id="2803858"/>
    <lineage>
        <taxon>Bacteria</taxon>
        <taxon>Bacillati</taxon>
        <taxon>Actinomycetota</taxon>
        <taxon>Actinomycetes</taxon>
        <taxon>Propionibacteriales</taxon>
        <taxon>Nocardioidaceae</taxon>
        <taxon>Nocardioides</taxon>
    </lineage>
</organism>
<proteinExistence type="predicted"/>
<feature type="signal peptide" evidence="1">
    <location>
        <begin position="1"/>
        <end position="22"/>
    </location>
</feature>
<feature type="chain" id="PRO_5038701056" evidence="1">
    <location>
        <begin position="23"/>
        <end position="398"/>
    </location>
</feature>
<dbReference type="InterPro" id="IPR013486">
    <property type="entry name" value="SpoIID/LytB"/>
</dbReference>
<dbReference type="AlphaFoldDB" id="A0A939BXI6"/>
<feature type="domain" description="Sporulation stage II protein D amidase enhancer LytB N-terminal" evidence="2">
    <location>
        <begin position="199"/>
        <end position="288"/>
    </location>
</feature>
<comment type="caution">
    <text evidence="3">The sequence shown here is derived from an EMBL/GenBank/DDBJ whole genome shotgun (WGS) entry which is preliminary data.</text>
</comment>
<dbReference type="Pfam" id="PF08486">
    <property type="entry name" value="SpoIID"/>
    <property type="match status" value="1"/>
</dbReference>
<evidence type="ECO:0000259" key="2">
    <source>
        <dbReference type="Pfam" id="PF08486"/>
    </source>
</evidence>
<dbReference type="Proteomes" id="UP000663791">
    <property type="component" value="Unassembled WGS sequence"/>
</dbReference>
<dbReference type="RefSeq" id="WP_205290665.1">
    <property type="nucleotide sequence ID" value="NZ_CP074406.1"/>
</dbReference>